<protein>
    <submittedName>
        <fullName evidence="1">DEAD-box ATP-dependent RNA helicase 29</fullName>
    </submittedName>
</protein>
<keyword evidence="1" id="KW-0067">ATP-binding</keyword>
<dbReference type="GO" id="GO:0004386">
    <property type="term" value="F:helicase activity"/>
    <property type="evidence" value="ECO:0007669"/>
    <property type="project" value="UniProtKB-KW"/>
</dbReference>
<evidence type="ECO:0000313" key="1">
    <source>
        <dbReference type="EMBL" id="KAB2595333.1"/>
    </source>
</evidence>
<sequence length="99" mass="11141">MGGERLEVASLSALPRLAAADEEVAAKWQGKGFRKPHVAIRCVKVHCIFIYGPLIPHHVYDILIRDGTLSRLSSRGSLYRVVHRISRNQFLSTIICVQF</sequence>
<gene>
    <name evidence="1" type="ORF">D8674_030783</name>
</gene>
<organism evidence="1 2">
    <name type="scientific">Pyrus ussuriensis x Pyrus communis</name>
    <dbReference type="NCBI Taxonomy" id="2448454"/>
    <lineage>
        <taxon>Eukaryota</taxon>
        <taxon>Viridiplantae</taxon>
        <taxon>Streptophyta</taxon>
        <taxon>Embryophyta</taxon>
        <taxon>Tracheophyta</taxon>
        <taxon>Spermatophyta</taxon>
        <taxon>Magnoliopsida</taxon>
        <taxon>eudicotyledons</taxon>
        <taxon>Gunneridae</taxon>
        <taxon>Pentapetalae</taxon>
        <taxon>rosids</taxon>
        <taxon>fabids</taxon>
        <taxon>Rosales</taxon>
        <taxon>Rosaceae</taxon>
        <taxon>Amygdaloideae</taxon>
        <taxon>Maleae</taxon>
        <taxon>Pyrus</taxon>
    </lineage>
</organism>
<reference evidence="1 2" key="1">
    <citation type="submission" date="2019-09" db="EMBL/GenBank/DDBJ databases">
        <authorList>
            <person name="Ou C."/>
        </authorList>
    </citation>
    <scope>NUCLEOTIDE SEQUENCE [LARGE SCALE GENOMIC DNA]</scope>
    <source>
        <strain evidence="1">S2</strain>
        <tissue evidence="1">Leaf</tissue>
    </source>
</reference>
<keyword evidence="2" id="KW-1185">Reference proteome</keyword>
<keyword evidence="1" id="KW-0347">Helicase</keyword>
<dbReference type="Proteomes" id="UP000327157">
    <property type="component" value="Chromosome 7"/>
</dbReference>
<name>A0A5N5EXT5_9ROSA</name>
<accession>A0A5N5EXT5</accession>
<keyword evidence="1" id="KW-0378">Hydrolase</keyword>
<comment type="caution">
    <text evidence="1">The sequence shown here is derived from an EMBL/GenBank/DDBJ whole genome shotgun (WGS) entry which is preliminary data.</text>
</comment>
<evidence type="ECO:0000313" key="2">
    <source>
        <dbReference type="Proteomes" id="UP000327157"/>
    </source>
</evidence>
<dbReference type="EMBL" id="SMOL01000781">
    <property type="protein sequence ID" value="KAB2595333.1"/>
    <property type="molecule type" value="Genomic_DNA"/>
</dbReference>
<proteinExistence type="predicted"/>
<dbReference type="AlphaFoldDB" id="A0A5N5EXT5"/>
<keyword evidence="1" id="KW-0547">Nucleotide-binding</keyword>
<reference evidence="2" key="2">
    <citation type="submission" date="2019-10" db="EMBL/GenBank/DDBJ databases">
        <title>A de novo genome assembly of a pear dwarfing rootstock.</title>
        <authorList>
            <person name="Wang F."/>
            <person name="Wang J."/>
            <person name="Li S."/>
            <person name="Zhang Y."/>
            <person name="Fang M."/>
            <person name="Ma L."/>
            <person name="Zhao Y."/>
            <person name="Jiang S."/>
        </authorList>
    </citation>
    <scope>NUCLEOTIDE SEQUENCE [LARGE SCALE GENOMIC DNA]</scope>
</reference>
<reference evidence="1 2" key="3">
    <citation type="submission" date="2019-11" db="EMBL/GenBank/DDBJ databases">
        <title>A de novo genome assembly of a pear dwarfing rootstock.</title>
        <authorList>
            <person name="Wang F."/>
            <person name="Wang J."/>
            <person name="Li S."/>
            <person name="Zhang Y."/>
            <person name="Fang M."/>
            <person name="Ma L."/>
            <person name="Zhao Y."/>
            <person name="Jiang S."/>
        </authorList>
    </citation>
    <scope>NUCLEOTIDE SEQUENCE [LARGE SCALE GENOMIC DNA]</scope>
    <source>
        <strain evidence="1">S2</strain>
        <tissue evidence="1">Leaf</tissue>
    </source>
</reference>